<evidence type="ECO:0000256" key="2">
    <source>
        <dbReference type="ARBA" id="ARBA00022636"/>
    </source>
</evidence>
<dbReference type="Gene3D" id="3.20.20.450">
    <property type="entry name" value="EAL domain"/>
    <property type="match status" value="1"/>
</dbReference>
<dbReference type="InterPro" id="IPR029787">
    <property type="entry name" value="Nucleotide_cyclase"/>
</dbReference>
<dbReference type="PROSITE" id="PS50887">
    <property type="entry name" value="GGDEF"/>
    <property type="match status" value="1"/>
</dbReference>
<dbReference type="SMART" id="SM00091">
    <property type="entry name" value="PAS"/>
    <property type="match status" value="1"/>
</dbReference>
<dbReference type="SUPFAM" id="SSF55073">
    <property type="entry name" value="Nucleotide cyclase"/>
    <property type="match status" value="1"/>
</dbReference>
<evidence type="ECO:0000256" key="1">
    <source>
        <dbReference type="ARBA" id="ARBA00012282"/>
    </source>
</evidence>
<evidence type="ECO:0000313" key="5">
    <source>
        <dbReference type="EMBL" id="SFW98559.1"/>
    </source>
</evidence>
<dbReference type="Gene3D" id="3.30.70.270">
    <property type="match status" value="1"/>
</dbReference>
<keyword evidence="2" id="KW-0973">c-di-GMP</keyword>
<dbReference type="EC" id="3.1.4.52" evidence="1"/>
<dbReference type="NCBIfam" id="TIGR00229">
    <property type="entry name" value="sensory_box"/>
    <property type="match status" value="1"/>
</dbReference>
<dbReference type="FunFam" id="3.20.20.450:FF:000001">
    <property type="entry name" value="Cyclic di-GMP phosphodiesterase yahA"/>
    <property type="match status" value="1"/>
</dbReference>
<dbReference type="InterPro" id="IPR000014">
    <property type="entry name" value="PAS"/>
</dbReference>
<feature type="domain" description="EAL" evidence="3">
    <location>
        <begin position="386"/>
        <end position="640"/>
    </location>
</feature>
<dbReference type="CDD" id="cd00130">
    <property type="entry name" value="PAS"/>
    <property type="match status" value="1"/>
</dbReference>
<dbReference type="Pfam" id="PF08448">
    <property type="entry name" value="PAS_4"/>
    <property type="match status" value="1"/>
</dbReference>
<keyword evidence="6" id="KW-1185">Reference proteome</keyword>
<dbReference type="PROSITE" id="PS50883">
    <property type="entry name" value="EAL"/>
    <property type="match status" value="1"/>
</dbReference>
<dbReference type="GO" id="GO:0071111">
    <property type="term" value="F:cyclic-guanylate-specific phosphodiesterase activity"/>
    <property type="evidence" value="ECO:0007669"/>
    <property type="project" value="UniProtKB-EC"/>
</dbReference>
<dbReference type="InterPro" id="IPR013656">
    <property type="entry name" value="PAS_4"/>
</dbReference>
<dbReference type="SMART" id="SM00052">
    <property type="entry name" value="EAL"/>
    <property type="match status" value="1"/>
</dbReference>
<dbReference type="NCBIfam" id="TIGR00254">
    <property type="entry name" value="GGDEF"/>
    <property type="match status" value="1"/>
</dbReference>
<feature type="domain" description="GGDEF" evidence="4">
    <location>
        <begin position="243"/>
        <end position="377"/>
    </location>
</feature>
<dbReference type="CDD" id="cd01949">
    <property type="entry name" value="GGDEF"/>
    <property type="match status" value="1"/>
</dbReference>
<dbReference type="InterPro" id="IPR035965">
    <property type="entry name" value="PAS-like_dom_sf"/>
</dbReference>
<dbReference type="InterPro" id="IPR000160">
    <property type="entry name" value="GGDEF_dom"/>
</dbReference>
<dbReference type="SUPFAM" id="SSF141868">
    <property type="entry name" value="EAL domain-like"/>
    <property type="match status" value="1"/>
</dbReference>
<dbReference type="EMBL" id="FPJW01000001">
    <property type="protein sequence ID" value="SFW98559.1"/>
    <property type="molecule type" value="Genomic_DNA"/>
</dbReference>
<dbReference type="CDD" id="cd01948">
    <property type="entry name" value="EAL"/>
    <property type="match status" value="1"/>
</dbReference>
<dbReference type="InterPro" id="IPR043128">
    <property type="entry name" value="Rev_trsase/Diguanyl_cyclase"/>
</dbReference>
<dbReference type="InterPro" id="IPR052155">
    <property type="entry name" value="Biofilm_reg_signaling"/>
</dbReference>
<dbReference type="PANTHER" id="PTHR44757">
    <property type="entry name" value="DIGUANYLATE CYCLASE DGCP"/>
    <property type="match status" value="1"/>
</dbReference>
<dbReference type="PANTHER" id="PTHR44757:SF2">
    <property type="entry name" value="BIOFILM ARCHITECTURE MAINTENANCE PROTEIN MBAA"/>
    <property type="match status" value="1"/>
</dbReference>
<protein>
    <recommendedName>
        <fullName evidence="1">cyclic-guanylate-specific phosphodiesterase</fullName>
        <ecNumber evidence="1">3.1.4.52</ecNumber>
    </recommendedName>
</protein>
<dbReference type="InterPro" id="IPR001633">
    <property type="entry name" value="EAL_dom"/>
</dbReference>
<proteinExistence type="predicted"/>
<gene>
    <name evidence="5" type="ORF">SAMN02745752_00079</name>
</gene>
<evidence type="ECO:0000313" key="6">
    <source>
        <dbReference type="Proteomes" id="UP000182350"/>
    </source>
</evidence>
<dbReference type="Pfam" id="PF00990">
    <property type="entry name" value="GGDEF"/>
    <property type="match status" value="1"/>
</dbReference>
<name>A0A1K1TD51_9GAMM</name>
<dbReference type="Gene3D" id="3.30.450.20">
    <property type="entry name" value="PAS domain"/>
    <property type="match status" value="1"/>
</dbReference>
<dbReference type="InterPro" id="IPR035919">
    <property type="entry name" value="EAL_sf"/>
</dbReference>
<evidence type="ECO:0000259" key="3">
    <source>
        <dbReference type="PROSITE" id="PS50883"/>
    </source>
</evidence>
<reference evidence="5 6" key="1">
    <citation type="submission" date="2016-11" db="EMBL/GenBank/DDBJ databases">
        <authorList>
            <person name="Jaros S."/>
            <person name="Januszkiewicz K."/>
            <person name="Wedrychowicz H."/>
        </authorList>
    </citation>
    <scope>NUCLEOTIDE SEQUENCE [LARGE SCALE GENOMIC DNA]</scope>
    <source>
        <strain evidence="5 6">DSM 21637</strain>
    </source>
</reference>
<evidence type="ECO:0000259" key="4">
    <source>
        <dbReference type="PROSITE" id="PS50887"/>
    </source>
</evidence>
<dbReference type="AlphaFoldDB" id="A0A1K1TD51"/>
<dbReference type="RefSeq" id="WP_072324350.1">
    <property type="nucleotide sequence ID" value="NZ_FPJW01000001.1"/>
</dbReference>
<accession>A0A1K1TD51</accession>
<dbReference type="Proteomes" id="UP000182350">
    <property type="component" value="Unassembled WGS sequence"/>
</dbReference>
<dbReference type="STRING" id="1122209.SAMN02745752_00079"/>
<sequence length="645" mass="72416">MKCFRNGLTPQCRQVLKVAGIYALTSALWIIYSDRFVESLELDAATLTLFQTKKGLIFISLSSLLIGWLVYRALAVQDHLIERLEHSRDKLRQAATLYQSSGEAVLLLNARRELEAANPAAERIFGQSEASLLGHKPSMLVNATQTPAFYRDIWRQVLRQGRWQGRLTQVRKDGSFCHLWVTLNRLDEPRRYLFVMTDISQLEETESRLERLVYYDTLTDLPNRNLISMQLDNALIRARRWNRKVGVLLADLDGFKTLNDSLGHQVGDQLLMAAARRLNQAVGQECLLARLGGDEFLLVLEGMDSPEPLQALANQVLELMRQPFELADGQQVWLTASLGSSIWPDDAASVDELLRNSDAALYQAKDAGRNTLSSYTSDLTDRARRYLNMDVRLRQALEQDQLVVFYQPLLDLDTGRCSGVEALVRWQQADGSLVPPMDFIPHAEQSGLIHALGDWVLERAMQDFLRWRAAGVELDTLAVNLSPRQFMQPDLVSHIAAALERWRFPAACLELEITETALMGQGAHAEEALQELKALGLRLAIDDFGTGYSSLAYLKRFPLDKLKVDQSFVRDLPDDVAGSEIVAAVIAMGRGLGLQVLAEGIESRHQLSFLAERGCHAGQGYLFSRPVPESQLLPWLENNKAPVVQ</sequence>
<dbReference type="Pfam" id="PF00563">
    <property type="entry name" value="EAL"/>
    <property type="match status" value="1"/>
</dbReference>
<dbReference type="SMART" id="SM00267">
    <property type="entry name" value="GGDEF"/>
    <property type="match status" value="1"/>
</dbReference>
<dbReference type="SUPFAM" id="SSF55785">
    <property type="entry name" value="PYP-like sensor domain (PAS domain)"/>
    <property type="match status" value="1"/>
</dbReference>
<organism evidence="5 6">
    <name type="scientific">Marinospirillum alkaliphilum DSM 21637</name>
    <dbReference type="NCBI Taxonomy" id="1122209"/>
    <lineage>
        <taxon>Bacteria</taxon>
        <taxon>Pseudomonadati</taxon>
        <taxon>Pseudomonadota</taxon>
        <taxon>Gammaproteobacteria</taxon>
        <taxon>Oceanospirillales</taxon>
        <taxon>Oceanospirillaceae</taxon>
        <taxon>Marinospirillum</taxon>
    </lineage>
</organism>